<proteinExistence type="predicted"/>
<feature type="compositionally biased region" description="Acidic residues" evidence="18">
    <location>
        <begin position="373"/>
        <end position="382"/>
    </location>
</feature>
<feature type="compositionally biased region" description="Polar residues" evidence="18">
    <location>
        <begin position="87"/>
        <end position="97"/>
    </location>
</feature>
<feature type="compositionally biased region" description="Basic and acidic residues" evidence="18">
    <location>
        <begin position="235"/>
        <end position="245"/>
    </location>
</feature>
<evidence type="ECO:0000256" key="11">
    <source>
        <dbReference type="ARBA" id="ARBA00059917"/>
    </source>
</evidence>
<dbReference type="FunFam" id="2.30.30.40:FF:000133">
    <property type="entry name" value="FYN-binding protein-like isoform X2"/>
    <property type="match status" value="1"/>
</dbReference>
<dbReference type="AlphaFoldDB" id="A0ABD0WN58"/>
<evidence type="ECO:0000313" key="21">
    <source>
        <dbReference type="Proteomes" id="UP001557470"/>
    </source>
</evidence>
<evidence type="ECO:0000256" key="5">
    <source>
        <dbReference type="ARBA" id="ARBA00022553"/>
    </source>
</evidence>
<keyword evidence="10" id="KW-0539">Nucleus</keyword>
<dbReference type="InterPro" id="IPR043443">
    <property type="entry name" value="FYB1/2-like"/>
</dbReference>
<dbReference type="SUPFAM" id="SSF50044">
    <property type="entry name" value="SH3-domain"/>
    <property type="match status" value="2"/>
</dbReference>
<evidence type="ECO:0000256" key="8">
    <source>
        <dbReference type="ARBA" id="ARBA00022990"/>
    </source>
</evidence>
<evidence type="ECO:0000256" key="16">
    <source>
        <dbReference type="ARBA" id="ARBA00081679"/>
    </source>
</evidence>
<keyword evidence="6" id="KW-0677">Repeat</keyword>
<protein>
    <recommendedName>
        <fullName evidence="12">FYN-binding protein 1</fullName>
    </recommendedName>
    <alternativeName>
        <fullName evidence="13">Adhesion and degranulation promoting adaptor protein</fullName>
    </alternativeName>
    <alternativeName>
        <fullName evidence="14">FYB-120/130</fullName>
    </alternativeName>
    <alternativeName>
        <fullName evidence="17">FYN-T-binding protein</fullName>
    </alternativeName>
    <alternativeName>
        <fullName evidence="15">SLAP-130</fullName>
    </alternativeName>
    <alternativeName>
        <fullName evidence="16">SLP-76-associated phosphoprotein</fullName>
    </alternativeName>
</protein>
<keyword evidence="8" id="KW-0007">Acetylation</keyword>
<dbReference type="PANTHER" id="PTHR16830">
    <property type="entry name" value="SH2 CONTAINING ADAPTOR PRAM-1 RELATED"/>
    <property type="match status" value="1"/>
</dbReference>
<evidence type="ECO:0000256" key="14">
    <source>
        <dbReference type="ARBA" id="ARBA00081371"/>
    </source>
</evidence>
<keyword evidence="4" id="KW-0963">Cytoplasm</keyword>
<keyword evidence="7" id="KW-0965">Cell junction</keyword>
<comment type="function">
    <text evidence="11">Acts as an adapter protein of the FYN and LCP2 signaling cascades in T-cells. May play a role in linking T-cell signaling to remodeling of the actin cytoskeleton. Modulates the expression of IL2. Involved in platelet activation. Prevents the degradation of SKAP1 and SKAP2. May be involved in high affinity immunoglobulin epsilon receptor signaling in mast cells.</text>
</comment>
<comment type="caution">
    <text evidence="20">The sequence shown here is derived from an EMBL/GenBank/DDBJ whole genome shotgun (WGS) entry which is preliminary data.</text>
</comment>
<dbReference type="PANTHER" id="PTHR16830:SF12">
    <property type="entry name" value="PDZ DOMAIN-CONTAINING PROTEIN"/>
    <property type="match status" value="1"/>
</dbReference>
<name>A0ABD0WN58_UMBPY</name>
<feature type="region of interest" description="Disordered" evidence="18">
    <location>
        <begin position="536"/>
        <end position="591"/>
    </location>
</feature>
<evidence type="ECO:0000256" key="17">
    <source>
        <dbReference type="ARBA" id="ARBA00082486"/>
    </source>
</evidence>
<dbReference type="FunFam" id="2.30.30.40:FF:000156">
    <property type="entry name" value="FYN-binding protein-like isoform X1"/>
    <property type="match status" value="1"/>
</dbReference>
<feature type="region of interest" description="Disordered" evidence="18">
    <location>
        <begin position="633"/>
        <end position="664"/>
    </location>
</feature>
<evidence type="ECO:0000256" key="18">
    <source>
        <dbReference type="SAM" id="MobiDB-lite"/>
    </source>
</evidence>
<gene>
    <name evidence="20" type="ORF">UPYG_G00284770</name>
</gene>
<evidence type="ECO:0000256" key="9">
    <source>
        <dbReference type="ARBA" id="ARBA00023054"/>
    </source>
</evidence>
<evidence type="ECO:0000256" key="12">
    <source>
        <dbReference type="ARBA" id="ARBA00068976"/>
    </source>
</evidence>
<keyword evidence="3" id="KW-0728">SH3 domain</keyword>
<reference evidence="20 21" key="1">
    <citation type="submission" date="2024-06" db="EMBL/GenBank/DDBJ databases">
        <authorList>
            <person name="Pan Q."/>
            <person name="Wen M."/>
            <person name="Jouanno E."/>
            <person name="Zahm M."/>
            <person name="Klopp C."/>
            <person name="Cabau C."/>
            <person name="Louis A."/>
            <person name="Berthelot C."/>
            <person name="Parey E."/>
            <person name="Roest Crollius H."/>
            <person name="Montfort J."/>
            <person name="Robinson-Rechavi M."/>
            <person name="Bouchez O."/>
            <person name="Lampietro C."/>
            <person name="Lopez Roques C."/>
            <person name="Donnadieu C."/>
            <person name="Postlethwait J."/>
            <person name="Bobe J."/>
            <person name="Verreycken H."/>
            <person name="Guiguen Y."/>
        </authorList>
    </citation>
    <scope>NUCLEOTIDE SEQUENCE [LARGE SCALE GENOMIC DNA]</scope>
    <source>
        <strain evidence="20">Up_M1</strain>
        <tissue evidence="20">Testis</tissue>
    </source>
</reference>
<organism evidence="20 21">
    <name type="scientific">Umbra pygmaea</name>
    <name type="common">Eastern mudminnow</name>
    <dbReference type="NCBI Taxonomy" id="75934"/>
    <lineage>
        <taxon>Eukaryota</taxon>
        <taxon>Metazoa</taxon>
        <taxon>Chordata</taxon>
        <taxon>Craniata</taxon>
        <taxon>Vertebrata</taxon>
        <taxon>Euteleostomi</taxon>
        <taxon>Actinopterygii</taxon>
        <taxon>Neopterygii</taxon>
        <taxon>Teleostei</taxon>
        <taxon>Protacanthopterygii</taxon>
        <taxon>Esociformes</taxon>
        <taxon>Umbridae</taxon>
        <taxon>Umbra</taxon>
    </lineage>
</organism>
<evidence type="ECO:0000256" key="6">
    <source>
        <dbReference type="ARBA" id="ARBA00022737"/>
    </source>
</evidence>
<accession>A0ABD0WN58</accession>
<dbReference type="InterPro" id="IPR036028">
    <property type="entry name" value="SH3-like_dom_sf"/>
</dbReference>
<keyword evidence="21" id="KW-1185">Reference proteome</keyword>
<dbReference type="InterPro" id="IPR029294">
    <property type="entry name" value="hSH3"/>
</dbReference>
<keyword evidence="9" id="KW-0175">Coiled coil</keyword>
<feature type="compositionally biased region" description="Basic and acidic residues" evidence="18">
    <location>
        <begin position="112"/>
        <end position="122"/>
    </location>
</feature>
<comment type="subcellular location">
    <subcellularLocation>
        <location evidence="1">Cell junction</location>
    </subcellularLocation>
    <subcellularLocation>
        <location evidence="2">Cytoplasm</location>
    </subcellularLocation>
</comment>
<feature type="compositionally biased region" description="Low complexity" evidence="18">
    <location>
        <begin position="172"/>
        <end position="190"/>
    </location>
</feature>
<evidence type="ECO:0000256" key="10">
    <source>
        <dbReference type="ARBA" id="ARBA00023242"/>
    </source>
</evidence>
<dbReference type="GO" id="GO:0070161">
    <property type="term" value="C:anchoring junction"/>
    <property type="evidence" value="ECO:0007669"/>
    <property type="project" value="UniProtKB-SubCell"/>
</dbReference>
<evidence type="ECO:0000256" key="1">
    <source>
        <dbReference type="ARBA" id="ARBA00004282"/>
    </source>
</evidence>
<sequence length="758" mass="83892">MQDNKSDVKAIMARFSSEGNATEGTTPGRPKAALHPTLSSGAPINQKKPALETSLSGSIATPQKPNYLKNTVPNKSVPDVRELTKTKPITSRFQINQEDSKPSFLKPTNFKTKPEVSQDAEVKSFPPKPLQKPSLCSTMSDPKPVTAKPAIAVAKPSWVKDPSPNLDESRCNPNSLPPKFSSPLKPVSSFTKMRLKSEDSEVGAVESASKTLSPGTSPKPSNFRTAQNAFNKADTQSEERVKETSKVTSTDSGPPKPPATKKPSFKKPPGTTFSALGGGHLALTSSSSTPKKNPLPNTLALGSPPAKPNRPPRVNLEMFKKATEANTDNVFRKGSVPPPPASHPSTHVAPPLPPQPMAPSLPPRPTPGIIQPETDENYDDVEFTSRPPEDSESGEEMYEDLDERWGPVESKEQEKKREREEKKRQEVEKKEQKERERKEQEARKKFKLTGPLKILHKVKARGDSKGSKTDLLYKQGECIDIIRVVDNPEGRWLGRSLDGCYGYVKTDAVEIDFDTLKRQGLSVSNQMEHEPDVYDDVDFNENHKSDNRGPGVFLPPPPGDDGELYDDLDNPSFNSSLGPLDPRSPPKPRGLSWVFKGIEEWRKNPSSKIEVPPPSQFNQEGNTEASADEIYDDVDVNHPVSSPSQSKTKNKSEEKDSKKQKKFEKEEKEFRKKFKYDGEIQVLYQVTVISNIANKKWGNKDLPLKPGETVDVIVKAVDNKLICRNEEGKFGHVLTSHIVAEDADIYDDIGDDSIYDND</sequence>
<feature type="compositionally biased region" description="Polar residues" evidence="18">
    <location>
        <begin position="53"/>
        <end position="74"/>
    </location>
</feature>
<dbReference type="Gene3D" id="2.30.30.40">
    <property type="entry name" value="SH3 Domains"/>
    <property type="match status" value="2"/>
</dbReference>
<feature type="compositionally biased region" description="Basic and acidic residues" evidence="18">
    <location>
        <begin position="650"/>
        <end position="664"/>
    </location>
</feature>
<feature type="compositionally biased region" description="Basic and acidic residues" evidence="18">
    <location>
        <begin position="403"/>
        <end position="443"/>
    </location>
</feature>
<feature type="domain" description="Helically-extended SH3" evidence="19">
    <location>
        <begin position="443"/>
        <end position="509"/>
    </location>
</feature>
<dbReference type="GO" id="GO:0005737">
    <property type="term" value="C:cytoplasm"/>
    <property type="evidence" value="ECO:0007669"/>
    <property type="project" value="UniProtKB-SubCell"/>
</dbReference>
<evidence type="ECO:0000256" key="13">
    <source>
        <dbReference type="ARBA" id="ARBA00079796"/>
    </source>
</evidence>
<feature type="compositionally biased region" description="Acidic residues" evidence="18">
    <location>
        <begin position="560"/>
        <end position="569"/>
    </location>
</feature>
<evidence type="ECO:0000256" key="2">
    <source>
        <dbReference type="ARBA" id="ARBA00004496"/>
    </source>
</evidence>
<feature type="compositionally biased region" description="Acidic residues" evidence="18">
    <location>
        <begin position="390"/>
        <end position="402"/>
    </location>
</feature>
<evidence type="ECO:0000259" key="19">
    <source>
        <dbReference type="Pfam" id="PF14603"/>
    </source>
</evidence>
<evidence type="ECO:0000256" key="3">
    <source>
        <dbReference type="ARBA" id="ARBA00022443"/>
    </source>
</evidence>
<keyword evidence="5" id="KW-0597">Phosphoprotein</keyword>
<feature type="domain" description="Helically-extended SH3" evidence="19">
    <location>
        <begin position="670"/>
        <end position="758"/>
    </location>
</feature>
<evidence type="ECO:0000256" key="7">
    <source>
        <dbReference type="ARBA" id="ARBA00022949"/>
    </source>
</evidence>
<dbReference type="Pfam" id="PF14603">
    <property type="entry name" value="hSH3"/>
    <property type="match status" value="2"/>
</dbReference>
<dbReference type="Proteomes" id="UP001557470">
    <property type="component" value="Unassembled WGS sequence"/>
</dbReference>
<dbReference type="EMBL" id="JAGEUA010000009">
    <property type="protein sequence ID" value="KAL0965712.1"/>
    <property type="molecule type" value="Genomic_DNA"/>
</dbReference>
<evidence type="ECO:0000256" key="15">
    <source>
        <dbReference type="ARBA" id="ARBA00081595"/>
    </source>
</evidence>
<feature type="compositionally biased region" description="Pro residues" evidence="18">
    <location>
        <begin position="350"/>
        <end position="366"/>
    </location>
</feature>
<feature type="region of interest" description="Disordered" evidence="18">
    <location>
        <begin position="1"/>
        <end position="446"/>
    </location>
</feature>
<feature type="compositionally biased region" description="Polar residues" evidence="18">
    <location>
        <begin position="208"/>
        <end position="234"/>
    </location>
</feature>
<evidence type="ECO:0000313" key="20">
    <source>
        <dbReference type="EMBL" id="KAL0965712.1"/>
    </source>
</evidence>
<evidence type="ECO:0000256" key="4">
    <source>
        <dbReference type="ARBA" id="ARBA00022490"/>
    </source>
</evidence>